<dbReference type="KEGG" id="rpd:RPD_4301"/>
<dbReference type="EMBL" id="CP000283">
    <property type="protein sequence ID" value="ABE41518.1"/>
    <property type="molecule type" value="Genomic_DNA"/>
</dbReference>
<dbReference type="Proteomes" id="UP000001818">
    <property type="component" value="Chromosome"/>
</dbReference>
<proteinExistence type="predicted"/>
<gene>
    <name evidence="1" type="ordered locus">RPD_4301</name>
</gene>
<dbReference type="AlphaFoldDB" id="Q130H1"/>
<dbReference type="GO" id="GO:0009055">
    <property type="term" value="F:electron transfer activity"/>
    <property type="evidence" value="ECO:0007669"/>
    <property type="project" value="InterPro"/>
</dbReference>
<evidence type="ECO:0000313" key="1">
    <source>
        <dbReference type="EMBL" id="ABE41518.1"/>
    </source>
</evidence>
<dbReference type="BioCyc" id="RPAL316057:RPD_RS21640-MONOMER"/>
<sequence precursor="true">MRRLPRYSLTETNSVAPRRWARSPHRCRMRSKPITFLLASLMLAAAIAPAGAQQPPTQPLAGDAARASNPRLADLMEAAQLRHIKLWFAGKAANWKLAGYQTRQIKARLQEAASLYQSLAVNDVTTMAKPLDAVAAAIAAEDSKAFVKAYGELTAGCNSCHESVKLGFIVLQTPTVNPISDQNFAPAKKK</sequence>
<dbReference type="GO" id="GO:0005506">
    <property type="term" value="F:iron ion binding"/>
    <property type="evidence" value="ECO:0007669"/>
    <property type="project" value="InterPro"/>
</dbReference>
<evidence type="ECO:0008006" key="3">
    <source>
        <dbReference type="Google" id="ProtNLM"/>
    </source>
</evidence>
<dbReference type="InterPro" id="IPR010980">
    <property type="entry name" value="Cyt_c/b562"/>
</dbReference>
<dbReference type="STRING" id="316057.RPD_4301"/>
<dbReference type="eggNOG" id="ENOG5032SIM">
    <property type="taxonomic scope" value="Bacteria"/>
</dbReference>
<dbReference type="HOGENOM" id="CLU_137340_0_0_5"/>
<dbReference type="GO" id="GO:0020037">
    <property type="term" value="F:heme binding"/>
    <property type="evidence" value="ECO:0007669"/>
    <property type="project" value="InterPro"/>
</dbReference>
<dbReference type="SUPFAM" id="SSF47175">
    <property type="entry name" value="Cytochromes"/>
    <property type="match status" value="1"/>
</dbReference>
<accession>Q130H1</accession>
<name>Q130H1_RHOPS</name>
<dbReference type="GO" id="GO:0022900">
    <property type="term" value="P:electron transport chain"/>
    <property type="evidence" value="ECO:0007669"/>
    <property type="project" value="InterPro"/>
</dbReference>
<organism evidence="1 2">
    <name type="scientific">Rhodopseudomonas palustris (strain BisB5)</name>
    <dbReference type="NCBI Taxonomy" id="316057"/>
    <lineage>
        <taxon>Bacteria</taxon>
        <taxon>Pseudomonadati</taxon>
        <taxon>Pseudomonadota</taxon>
        <taxon>Alphaproteobacteria</taxon>
        <taxon>Hyphomicrobiales</taxon>
        <taxon>Nitrobacteraceae</taxon>
        <taxon>Rhodopseudomonas</taxon>
    </lineage>
</organism>
<evidence type="ECO:0000313" key="2">
    <source>
        <dbReference type="Proteomes" id="UP000001818"/>
    </source>
</evidence>
<reference evidence="1 2" key="1">
    <citation type="submission" date="2006-03" db="EMBL/GenBank/DDBJ databases">
        <title>Complete sequence of Rhodopseudomonas palustris BisB5.</title>
        <authorList>
            <consortium name="US DOE Joint Genome Institute"/>
            <person name="Copeland A."/>
            <person name="Lucas S."/>
            <person name="Lapidus A."/>
            <person name="Barry K."/>
            <person name="Detter J.C."/>
            <person name="Glavina del Rio T."/>
            <person name="Hammon N."/>
            <person name="Israni S."/>
            <person name="Dalin E."/>
            <person name="Tice H."/>
            <person name="Pitluck S."/>
            <person name="Chain P."/>
            <person name="Malfatti S."/>
            <person name="Shin M."/>
            <person name="Vergez L."/>
            <person name="Schmutz J."/>
            <person name="Larimer F."/>
            <person name="Land M."/>
            <person name="Hauser L."/>
            <person name="Pelletier D.A."/>
            <person name="Kyrpides N."/>
            <person name="Lykidis A."/>
            <person name="Oda Y."/>
            <person name="Harwood C.S."/>
            <person name="Richardson P."/>
        </authorList>
    </citation>
    <scope>NUCLEOTIDE SEQUENCE [LARGE SCALE GENOMIC DNA]</scope>
    <source>
        <strain evidence="1 2">BisB5</strain>
    </source>
</reference>
<protein>
    <recommendedName>
        <fullName evidence="3">Cytochrome c</fullName>
    </recommendedName>
</protein>